<keyword evidence="8" id="KW-1185">Reference proteome</keyword>
<reference evidence="7" key="1">
    <citation type="submission" date="2019-08" db="EMBL/GenBank/DDBJ databases">
        <title>The genome of the North American firefly Photinus pyralis.</title>
        <authorList>
            <consortium name="Photinus pyralis genome working group"/>
            <person name="Fallon T.R."/>
            <person name="Sander Lower S.E."/>
            <person name="Weng J.-K."/>
        </authorList>
    </citation>
    <scope>NUCLEOTIDE SEQUENCE</scope>
    <source>
        <strain evidence="7">TRF0915ILg1</strain>
        <tissue evidence="7">Whole body</tissue>
    </source>
</reference>
<comment type="similarity">
    <text evidence="2">Belongs to the ATP-dependent AMP-binding enzyme family.</text>
</comment>
<feature type="domain" description="AMP-dependent synthetase/ligase" evidence="5">
    <location>
        <begin position="53"/>
        <end position="411"/>
    </location>
</feature>
<sequence length="553" mass="62231">MIRAGINSIVTNNEGIISGPIQNLMLDSRGLGFAIFDTMLEGRDSLAQVDAITGEEETYKSLLKRCIRTAIKMRSKGVTPDHRITICSYNNLHNSVPYIASVFVGAKLTCLDPEFNSRDTALLLSQIRPKMIFAGPEAIELLENSIRESAITTEIIIFGKSAVYEEFSTFLVPSPEEINFVPYRPLNLNETVAIAYSSGTTGSPKGACISHKAILSQVHYKWVSAASCPVPEFFNTQMTFISFHWTPTVTIFLACVFSRKCRVIYPKFDIDTFWDVIEKTQVEFILLTPNDLQKLCRRGRREKVNIPHLVQIITTGGPVTKEQILEMKHMFSEVCILNVYGSSEAGGYSMSFRPLVYEEERRLLLQKPDSCGRPREGVSCKVVDNETGEILGPHQKGELRIKSDFQMSGYFNMDSSRCWDADGWLKTGEISYYDEDCCFFIVDRMRDMLKFRSWYLAPAKIEGILLSHPAVDAVVVVGLPHAQDGEHPIAAVVLRSHAVGTVTPEDIQNYVDQRVEDHYRLRGGVRFVDYIPVTSSGKNRRAAVKDLLLKHEI</sequence>
<evidence type="ECO:0000259" key="6">
    <source>
        <dbReference type="Pfam" id="PF13193"/>
    </source>
</evidence>
<keyword evidence="3" id="KW-0436">Ligase</keyword>
<evidence type="ECO:0000256" key="3">
    <source>
        <dbReference type="ARBA" id="ARBA00022598"/>
    </source>
</evidence>
<dbReference type="Gene3D" id="3.40.50.12780">
    <property type="entry name" value="N-terminal domain of ligase-like"/>
    <property type="match status" value="1"/>
</dbReference>
<keyword evidence="4" id="KW-0576">Peroxisome</keyword>
<name>A0A8K0CYB8_IGNLU</name>
<dbReference type="GO" id="GO:0005777">
    <property type="term" value="C:peroxisome"/>
    <property type="evidence" value="ECO:0007669"/>
    <property type="project" value="UniProtKB-SubCell"/>
</dbReference>
<evidence type="ECO:0000313" key="8">
    <source>
        <dbReference type="Proteomes" id="UP000801492"/>
    </source>
</evidence>
<evidence type="ECO:0000256" key="1">
    <source>
        <dbReference type="ARBA" id="ARBA00004275"/>
    </source>
</evidence>
<dbReference type="GO" id="GO:0016405">
    <property type="term" value="F:CoA-ligase activity"/>
    <property type="evidence" value="ECO:0007669"/>
    <property type="project" value="TreeGrafter"/>
</dbReference>
<dbReference type="Proteomes" id="UP000801492">
    <property type="component" value="Unassembled WGS sequence"/>
</dbReference>
<dbReference type="InterPro" id="IPR000873">
    <property type="entry name" value="AMP-dep_synth/lig_dom"/>
</dbReference>
<dbReference type="InterPro" id="IPR045851">
    <property type="entry name" value="AMP-bd_C_sf"/>
</dbReference>
<dbReference type="OrthoDB" id="10253869at2759"/>
<gene>
    <name evidence="7" type="ORF">ILUMI_10335</name>
</gene>
<dbReference type="InterPro" id="IPR020845">
    <property type="entry name" value="AMP-binding_CS"/>
</dbReference>
<evidence type="ECO:0000256" key="4">
    <source>
        <dbReference type="ARBA" id="ARBA00023140"/>
    </source>
</evidence>
<dbReference type="AlphaFoldDB" id="A0A8K0CYB8"/>
<feature type="domain" description="AMP-binding enzyme C-terminal" evidence="6">
    <location>
        <begin position="460"/>
        <end position="538"/>
    </location>
</feature>
<dbReference type="SUPFAM" id="SSF56801">
    <property type="entry name" value="Acetyl-CoA synthetase-like"/>
    <property type="match status" value="1"/>
</dbReference>
<accession>A0A8K0CYB8</accession>
<comment type="subcellular location">
    <subcellularLocation>
        <location evidence="1">Peroxisome</location>
    </subcellularLocation>
</comment>
<dbReference type="Pfam" id="PF13193">
    <property type="entry name" value="AMP-binding_C"/>
    <property type="match status" value="1"/>
</dbReference>
<dbReference type="Pfam" id="PF00501">
    <property type="entry name" value="AMP-binding"/>
    <property type="match status" value="1"/>
</dbReference>
<dbReference type="EMBL" id="VTPC01005622">
    <property type="protein sequence ID" value="KAF2895839.1"/>
    <property type="molecule type" value="Genomic_DNA"/>
</dbReference>
<evidence type="ECO:0000259" key="5">
    <source>
        <dbReference type="Pfam" id="PF00501"/>
    </source>
</evidence>
<proteinExistence type="inferred from homology"/>
<dbReference type="PANTHER" id="PTHR24096:SF149">
    <property type="entry name" value="AMP-BINDING DOMAIN-CONTAINING PROTEIN-RELATED"/>
    <property type="match status" value="1"/>
</dbReference>
<dbReference type="InterPro" id="IPR042099">
    <property type="entry name" value="ANL_N_sf"/>
</dbReference>
<evidence type="ECO:0000313" key="7">
    <source>
        <dbReference type="EMBL" id="KAF2895839.1"/>
    </source>
</evidence>
<organism evidence="7 8">
    <name type="scientific">Ignelater luminosus</name>
    <name type="common">Cucubano</name>
    <name type="synonym">Pyrophorus luminosus</name>
    <dbReference type="NCBI Taxonomy" id="2038154"/>
    <lineage>
        <taxon>Eukaryota</taxon>
        <taxon>Metazoa</taxon>
        <taxon>Ecdysozoa</taxon>
        <taxon>Arthropoda</taxon>
        <taxon>Hexapoda</taxon>
        <taxon>Insecta</taxon>
        <taxon>Pterygota</taxon>
        <taxon>Neoptera</taxon>
        <taxon>Endopterygota</taxon>
        <taxon>Coleoptera</taxon>
        <taxon>Polyphaga</taxon>
        <taxon>Elateriformia</taxon>
        <taxon>Elateroidea</taxon>
        <taxon>Elateridae</taxon>
        <taxon>Agrypninae</taxon>
        <taxon>Pyrophorini</taxon>
        <taxon>Ignelater</taxon>
    </lineage>
</organism>
<dbReference type="InterPro" id="IPR025110">
    <property type="entry name" value="AMP-bd_C"/>
</dbReference>
<comment type="caution">
    <text evidence="7">The sequence shown here is derived from an EMBL/GenBank/DDBJ whole genome shotgun (WGS) entry which is preliminary data.</text>
</comment>
<protein>
    <submittedName>
        <fullName evidence="7">Uncharacterized protein</fullName>
    </submittedName>
</protein>
<dbReference type="Gene3D" id="3.30.300.30">
    <property type="match status" value="1"/>
</dbReference>
<dbReference type="PROSITE" id="PS00455">
    <property type="entry name" value="AMP_BINDING"/>
    <property type="match status" value="1"/>
</dbReference>
<evidence type="ECO:0000256" key="2">
    <source>
        <dbReference type="ARBA" id="ARBA00006432"/>
    </source>
</evidence>
<dbReference type="PANTHER" id="PTHR24096">
    <property type="entry name" value="LONG-CHAIN-FATTY-ACID--COA LIGASE"/>
    <property type="match status" value="1"/>
</dbReference>